<proteinExistence type="predicted"/>
<reference evidence="1" key="1">
    <citation type="submission" date="2023-06" db="EMBL/GenBank/DDBJ databases">
        <authorList>
            <consortium name="Lawrence Berkeley National Laboratory"/>
            <person name="Ahrendt S."/>
            <person name="Sahu N."/>
            <person name="Indic B."/>
            <person name="Wong-Bajracharya J."/>
            <person name="Merenyi Z."/>
            <person name="Ke H.-M."/>
            <person name="Monk M."/>
            <person name="Kocsube S."/>
            <person name="Drula E."/>
            <person name="Lipzen A."/>
            <person name="Balint B."/>
            <person name="Henrissat B."/>
            <person name="Andreopoulos B."/>
            <person name="Martin F.M."/>
            <person name="Harder C.B."/>
            <person name="Rigling D."/>
            <person name="Ford K.L."/>
            <person name="Foster G.D."/>
            <person name="Pangilinan J."/>
            <person name="Papanicolaou A."/>
            <person name="Barry K."/>
            <person name="LaButti K."/>
            <person name="Viragh M."/>
            <person name="Koriabine M."/>
            <person name="Yan M."/>
            <person name="Riley R."/>
            <person name="Champramary S."/>
            <person name="Plett K.L."/>
            <person name="Tsai I.J."/>
            <person name="Slot J."/>
            <person name="Sipos G."/>
            <person name="Plett J."/>
            <person name="Nagy L.G."/>
            <person name="Grigoriev I.V."/>
        </authorList>
    </citation>
    <scope>NUCLEOTIDE SEQUENCE</scope>
    <source>
        <strain evidence="1">FPL87.14</strain>
    </source>
</reference>
<evidence type="ECO:0008006" key="3">
    <source>
        <dbReference type="Google" id="ProtNLM"/>
    </source>
</evidence>
<accession>A0AA39IYH7</accession>
<sequence length="412" mass="47455">MAESLPQELMDAIIDEVHSTSDLKACLLACHTFSSPTRAILFRQIKLTESQLDADAVQRFHELCVVSPHIPLLVQTLYINGYRCGPTFLAVFDIISCVLQYMQSLKVIEFYCVTIGNWTTGMVSSHLFCEIHLTDVIFHENGFRQMCAVIRGSPDLERLFVYHNHPPVFGGNATSQLSLDNTHCRACIQDLSIVSRHSYSFIEAILDTKTCPMSIEELRWFQFTLTRATDFQHLAKILQLTSCSLQVLLLTFKCASPRQRPLLFPELPIIGIGHLRNIALMVTDHGLQYLQWWIQSLMRVTQSNQLPTLQFLDIELGTSYCWNPVASPEWSELDQILLSPLFDKSFRMLMIKVRKRRAYKISQEETRLRPSLWGQRARCRESAEDIVEDMVSQLEVQFPWLTGKLRFSVKEY</sequence>
<dbReference type="EMBL" id="JAUEPT010000113">
    <property type="protein sequence ID" value="KAK0431499.1"/>
    <property type="molecule type" value="Genomic_DNA"/>
</dbReference>
<evidence type="ECO:0000313" key="2">
    <source>
        <dbReference type="Proteomes" id="UP001175226"/>
    </source>
</evidence>
<keyword evidence="2" id="KW-1185">Reference proteome</keyword>
<evidence type="ECO:0000313" key="1">
    <source>
        <dbReference type="EMBL" id="KAK0431499.1"/>
    </source>
</evidence>
<dbReference type="SUPFAM" id="SSF52047">
    <property type="entry name" value="RNI-like"/>
    <property type="match status" value="1"/>
</dbReference>
<gene>
    <name evidence="1" type="ORF">EV421DRAFT_1911833</name>
</gene>
<protein>
    <recommendedName>
        <fullName evidence="3">F-box domain-containing protein</fullName>
    </recommendedName>
</protein>
<comment type="caution">
    <text evidence="1">The sequence shown here is derived from an EMBL/GenBank/DDBJ whole genome shotgun (WGS) entry which is preliminary data.</text>
</comment>
<organism evidence="1 2">
    <name type="scientific">Armillaria borealis</name>
    <dbReference type="NCBI Taxonomy" id="47425"/>
    <lineage>
        <taxon>Eukaryota</taxon>
        <taxon>Fungi</taxon>
        <taxon>Dikarya</taxon>
        <taxon>Basidiomycota</taxon>
        <taxon>Agaricomycotina</taxon>
        <taxon>Agaricomycetes</taxon>
        <taxon>Agaricomycetidae</taxon>
        <taxon>Agaricales</taxon>
        <taxon>Marasmiineae</taxon>
        <taxon>Physalacriaceae</taxon>
        <taxon>Armillaria</taxon>
    </lineage>
</organism>
<dbReference type="Proteomes" id="UP001175226">
    <property type="component" value="Unassembled WGS sequence"/>
</dbReference>
<name>A0AA39IYH7_9AGAR</name>
<dbReference type="AlphaFoldDB" id="A0AA39IYH7"/>